<name>A0AAV4B8Z1_9GAST</name>
<feature type="coiled-coil region" evidence="1">
    <location>
        <begin position="100"/>
        <end position="133"/>
    </location>
</feature>
<protein>
    <submittedName>
        <fullName evidence="5">Uncharacterized protein</fullName>
    </submittedName>
</protein>
<keyword evidence="3" id="KW-0812">Transmembrane</keyword>
<reference evidence="5 6" key="1">
    <citation type="journal article" date="2021" name="Elife">
        <title>Chloroplast acquisition without the gene transfer in kleptoplastic sea slugs, Plakobranchus ocellatus.</title>
        <authorList>
            <person name="Maeda T."/>
            <person name="Takahashi S."/>
            <person name="Yoshida T."/>
            <person name="Shimamura S."/>
            <person name="Takaki Y."/>
            <person name="Nagai Y."/>
            <person name="Toyoda A."/>
            <person name="Suzuki Y."/>
            <person name="Arimoto A."/>
            <person name="Ishii H."/>
            <person name="Satoh N."/>
            <person name="Nishiyama T."/>
            <person name="Hasebe M."/>
            <person name="Maruyama T."/>
            <person name="Minagawa J."/>
            <person name="Obokata J."/>
            <person name="Shigenobu S."/>
        </authorList>
    </citation>
    <scope>NUCLEOTIDE SEQUENCE [LARGE SCALE GENOMIC DNA]</scope>
</reference>
<keyword evidence="6" id="KW-1185">Reference proteome</keyword>
<feature type="signal peptide" evidence="4">
    <location>
        <begin position="1"/>
        <end position="24"/>
    </location>
</feature>
<evidence type="ECO:0000256" key="1">
    <source>
        <dbReference type="SAM" id="Coils"/>
    </source>
</evidence>
<keyword evidence="3" id="KW-1133">Transmembrane helix</keyword>
<feature type="region of interest" description="Disordered" evidence="2">
    <location>
        <begin position="38"/>
        <end position="60"/>
    </location>
</feature>
<gene>
    <name evidence="5" type="ORF">PoB_004355500</name>
</gene>
<feature type="region of interest" description="Disordered" evidence="2">
    <location>
        <begin position="142"/>
        <end position="184"/>
    </location>
</feature>
<dbReference type="EMBL" id="BLXT01004727">
    <property type="protein sequence ID" value="GFO17050.1"/>
    <property type="molecule type" value="Genomic_DNA"/>
</dbReference>
<feature type="transmembrane region" description="Helical" evidence="3">
    <location>
        <begin position="198"/>
        <end position="222"/>
    </location>
</feature>
<dbReference type="Proteomes" id="UP000735302">
    <property type="component" value="Unassembled WGS sequence"/>
</dbReference>
<feature type="chain" id="PRO_5043573587" evidence="4">
    <location>
        <begin position="25"/>
        <end position="280"/>
    </location>
</feature>
<keyword evidence="3" id="KW-0472">Membrane</keyword>
<evidence type="ECO:0000256" key="3">
    <source>
        <dbReference type="SAM" id="Phobius"/>
    </source>
</evidence>
<evidence type="ECO:0000313" key="5">
    <source>
        <dbReference type="EMBL" id="GFO17050.1"/>
    </source>
</evidence>
<proteinExistence type="predicted"/>
<keyword evidence="4" id="KW-0732">Signal</keyword>
<keyword evidence="1" id="KW-0175">Coiled coil</keyword>
<comment type="caution">
    <text evidence="5">The sequence shown here is derived from an EMBL/GenBank/DDBJ whole genome shotgun (WGS) entry which is preliminary data.</text>
</comment>
<feature type="compositionally biased region" description="Polar residues" evidence="2">
    <location>
        <begin position="39"/>
        <end position="60"/>
    </location>
</feature>
<organism evidence="5 6">
    <name type="scientific">Plakobranchus ocellatus</name>
    <dbReference type="NCBI Taxonomy" id="259542"/>
    <lineage>
        <taxon>Eukaryota</taxon>
        <taxon>Metazoa</taxon>
        <taxon>Spiralia</taxon>
        <taxon>Lophotrochozoa</taxon>
        <taxon>Mollusca</taxon>
        <taxon>Gastropoda</taxon>
        <taxon>Heterobranchia</taxon>
        <taxon>Euthyneura</taxon>
        <taxon>Panpulmonata</taxon>
        <taxon>Sacoglossa</taxon>
        <taxon>Placobranchoidea</taxon>
        <taxon>Plakobranchidae</taxon>
        <taxon>Plakobranchus</taxon>
    </lineage>
</organism>
<evidence type="ECO:0000313" key="6">
    <source>
        <dbReference type="Proteomes" id="UP000735302"/>
    </source>
</evidence>
<sequence>MPPIAQQMCFYLIVLLAITPESLTSPVQEDKGHVPFERSTATNRDWQSPLTSQRSPSLSDKADITTNRLEQEIFEFLGENGYEVARTSVQTYTTGTSTDKDSLEKELEEFIAAIEEEDEADRHKSENTALKDLTSEAIELESLASSRTDNPPTYEVSKGTEKDVTSTSKPVFENSGPDDVSSEPVSTLGESSIISTKLVLIVGVTAAALLLILLVAVLLYWYRPKPSQKNKMLFNPECNRWDPQLLRPTQKNIDAFMFGTPIPSISEMIKYQDDNTSLSN</sequence>
<accession>A0AAV4B8Z1</accession>
<evidence type="ECO:0000256" key="2">
    <source>
        <dbReference type="SAM" id="MobiDB-lite"/>
    </source>
</evidence>
<evidence type="ECO:0000256" key="4">
    <source>
        <dbReference type="SAM" id="SignalP"/>
    </source>
</evidence>
<dbReference type="AlphaFoldDB" id="A0AAV4B8Z1"/>